<dbReference type="InterPro" id="IPR032710">
    <property type="entry name" value="NTF2-like_dom_sf"/>
</dbReference>
<comment type="caution">
    <text evidence="2">The sequence shown here is derived from an EMBL/GenBank/DDBJ whole genome shotgun (WGS) entry which is preliminary data.</text>
</comment>
<name>A0ABU2LLD8_9ACTN</name>
<evidence type="ECO:0000259" key="1">
    <source>
        <dbReference type="Pfam" id="PF12680"/>
    </source>
</evidence>
<keyword evidence="3" id="KW-1185">Reference proteome</keyword>
<dbReference type="RefSeq" id="WP_311597055.1">
    <property type="nucleotide sequence ID" value="NZ_JAVREM010000006.1"/>
</dbReference>
<reference evidence="3" key="1">
    <citation type="submission" date="2023-07" db="EMBL/GenBank/DDBJ databases">
        <title>30 novel species of actinomycetes from the DSMZ collection.</title>
        <authorList>
            <person name="Nouioui I."/>
        </authorList>
    </citation>
    <scope>NUCLEOTIDE SEQUENCE [LARGE SCALE GENOMIC DNA]</scope>
    <source>
        <strain evidence="3">DSM 44918</strain>
    </source>
</reference>
<dbReference type="InterPro" id="IPR037401">
    <property type="entry name" value="SnoaL-like"/>
</dbReference>
<dbReference type="EMBL" id="JAVREM010000006">
    <property type="protein sequence ID" value="MDT0318400.1"/>
    <property type="molecule type" value="Genomic_DNA"/>
</dbReference>
<accession>A0ABU2LLD8</accession>
<organism evidence="2 3">
    <name type="scientific">Streptomyces millisiae</name>
    <dbReference type="NCBI Taxonomy" id="3075542"/>
    <lineage>
        <taxon>Bacteria</taxon>
        <taxon>Bacillati</taxon>
        <taxon>Actinomycetota</taxon>
        <taxon>Actinomycetes</taxon>
        <taxon>Kitasatosporales</taxon>
        <taxon>Streptomycetaceae</taxon>
        <taxon>Streptomyces</taxon>
    </lineage>
</organism>
<evidence type="ECO:0000313" key="2">
    <source>
        <dbReference type="EMBL" id="MDT0318400.1"/>
    </source>
</evidence>
<protein>
    <submittedName>
        <fullName evidence="2">Nuclear transport factor 2 family protein</fullName>
    </submittedName>
</protein>
<dbReference type="SUPFAM" id="SSF54427">
    <property type="entry name" value="NTF2-like"/>
    <property type="match status" value="1"/>
</dbReference>
<feature type="domain" description="SnoaL-like" evidence="1">
    <location>
        <begin position="10"/>
        <end position="122"/>
    </location>
</feature>
<dbReference type="PANTHER" id="PTHR41252:SF1">
    <property type="entry name" value="BLR2505 PROTEIN"/>
    <property type="match status" value="1"/>
</dbReference>
<evidence type="ECO:0000313" key="3">
    <source>
        <dbReference type="Proteomes" id="UP001183420"/>
    </source>
</evidence>
<dbReference type="PANTHER" id="PTHR41252">
    <property type="entry name" value="BLR2505 PROTEIN"/>
    <property type="match status" value="1"/>
</dbReference>
<proteinExistence type="predicted"/>
<gene>
    <name evidence="2" type="ORF">RNC47_08650</name>
</gene>
<dbReference type="Proteomes" id="UP001183420">
    <property type="component" value="Unassembled WGS sequence"/>
</dbReference>
<sequence length="138" mass="15763">MTPTTREVATTWFKALTEGDLDIALGCLADDVEWINYDIVPGYNDAMAWIGTYRGRDQVLETFKTFGGVVEVNHEELVDLVVDGERAMGVIYERSTVRETGRVFEIEFIQALTVRNGRIVRWKSYTDPSQILRALKRD</sequence>
<dbReference type="Pfam" id="PF12680">
    <property type="entry name" value="SnoaL_2"/>
    <property type="match status" value="1"/>
</dbReference>
<dbReference type="Gene3D" id="3.10.450.50">
    <property type="match status" value="1"/>
</dbReference>